<proteinExistence type="predicted"/>
<protein>
    <submittedName>
        <fullName evidence="2">Uncharacterized protein</fullName>
    </submittedName>
</protein>
<feature type="compositionally biased region" description="Polar residues" evidence="1">
    <location>
        <begin position="134"/>
        <end position="144"/>
    </location>
</feature>
<comment type="caution">
    <text evidence="2">The sequence shown here is derived from an EMBL/GenBank/DDBJ whole genome shotgun (WGS) entry which is preliminary data.</text>
</comment>
<sequence length="166" mass="19330">MVQNISLNSLLNLLITKFRIKLDKCVEDLENHLNQDHIKKVILDNYKNESTNELKDKIEHGNLILASFDYNPRNLFHGPSNRANDPHHKKNPKLDLNNNTNFGHDTEFLQFQSDQFKNSYQNYVKNKSLRSFSDLDQNKATPSMQKDPRTGAYYHPSKNNSDAKNN</sequence>
<dbReference type="AlphaFoldDB" id="A0A814A633"/>
<evidence type="ECO:0000313" key="3">
    <source>
        <dbReference type="Proteomes" id="UP000663879"/>
    </source>
</evidence>
<accession>A0A814A633</accession>
<gene>
    <name evidence="2" type="ORF">OXX778_LOCUS11753</name>
</gene>
<organism evidence="2 3">
    <name type="scientific">Brachionus calyciflorus</name>
    <dbReference type="NCBI Taxonomy" id="104777"/>
    <lineage>
        <taxon>Eukaryota</taxon>
        <taxon>Metazoa</taxon>
        <taxon>Spiralia</taxon>
        <taxon>Gnathifera</taxon>
        <taxon>Rotifera</taxon>
        <taxon>Eurotatoria</taxon>
        <taxon>Monogononta</taxon>
        <taxon>Pseudotrocha</taxon>
        <taxon>Ploima</taxon>
        <taxon>Brachionidae</taxon>
        <taxon>Brachionus</taxon>
    </lineage>
</organism>
<reference evidence="2" key="1">
    <citation type="submission" date="2021-02" db="EMBL/GenBank/DDBJ databases">
        <authorList>
            <person name="Nowell W R."/>
        </authorList>
    </citation>
    <scope>NUCLEOTIDE SEQUENCE</scope>
    <source>
        <strain evidence="2">Ploen Becks lab</strain>
    </source>
</reference>
<dbReference type="EMBL" id="CAJNOC010002035">
    <property type="protein sequence ID" value="CAF0908123.1"/>
    <property type="molecule type" value="Genomic_DNA"/>
</dbReference>
<feature type="compositionally biased region" description="Polar residues" evidence="1">
    <location>
        <begin position="157"/>
        <end position="166"/>
    </location>
</feature>
<evidence type="ECO:0000256" key="1">
    <source>
        <dbReference type="SAM" id="MobiDB-lite"/>
    </source>
</evidence>
<name>A0A814A633_9BILA</name>
<evidence type="ECO:0000313" key="2">
    <source>
        <dbReference type="EMBL" id="CAF0908123.1"/>
    </source>
</evidence>
<keyword evidence="3" id="KW-1185">Reference proteome</keyword>
<feature type="region of interest" description="Disordered" evidence="1">
    <location>
        <begin position="134"/>
        <end position="166"/>
    </location>
</feature>
<dbReference type="Proteomes" id="UP000663879">
    <property type="component" value="Unassembled WGS sequence"/>
</dbReference>